<protein>
    <submittedName>
        <fullName evidence="1">Uncharacterized protein</fullName>
    </submittedName>
</protein>
<proteinExistence type="predicted"/>
<dbReference type="EMBL" id="CAAALY010256671">
    <property type="protein sequence ID" value="VEL38029.1"/>
    <property type="molecule type" value="Genomic_DNA"/>
</dbReference>
<name>A0A448XJA2_9PLAT</name>
<accession>A0A448XJA2</accession>
<sequence>MRHGKASFQAVTITSRKPSSCIHRPDWLGCTHTALYLPRRADAHLNPSLPFNRPSVASSAQSRSDGQQGLKQLKCTSALATGDEVGPKHLAWRYRRHDPADGDGGAIARHCDLPEGHADHQLGQPTPNPLPHRRFGRQPRAGELERATDSGNVGVDCDGDDWAEVFLRAVRPTDQVVAADRDSVAQRGRRRRGLRAALLQLAALEPGQSACPATSGTA</sequence>
<keyword evidence="2" id="KW-1185">Reference proteome</keyword>
<evidence type="ECO:0000313" key="1">
    <source>
        <dbReference type="EMBL" id="VEL38029.1"/>
    </source>
</evidence>
<comment type="caution">
    <text evidence="1">The sequence shown here is derived from an EMBL/GenBank/DDBJ whole genome shotgun (WGS) entry which is preliminary data.</text>
</comment>
<evidence type="ECO:0000313" key="2">
    <source>
        <dbReference type="Proteomes" id="UP000784294"/>
    </source>
</evidence>
<dbReference type="AlphaFoldDB" id="A0A448XJA2"/>
<dbReference type="Proteomes" id="UP000784294">
    <property type="component" value="Unassembled WGS sequence"/>
</dbReference>
<organism evidence="1 2">
    <name type="scientific">Protopolystoma xenopodis</name>
    <dbReference type="NCBI Taxonomy" id="117903"/>
    <lineage>
        <taxon>Eukaryota</taxon>
        <taxon>Metazoa</taxon>
        <taxon>Spiralia</taxon>
        <taxon>Lophotrochozoa</taxon>
        <taxon>Platyhelminthes</taxon>
        <taxon>Monogenea</taxon>
        <taxon>Polyopisthocotylea</taxon>
        <taxon>Polystomatidea</taxon>
        <taxon>Polystomatidae</taxon>
        <taxon>Protopolystoma</taxon>
    </lineage>
</organism>
<gene>
    <name evidence="1" type="ORF">PXEA_LOCUS31469</name>
</gene>
<reference evidence="1" key="1">
    <citation type="submission" date="2018-11" db="EMBL/GenBank/DDBJ databases">
        <authorList>
            <consortium name="Pathogen Informatics"/>
        </authorList>
    </citation>
    <scope>NUCLEOTIDE SEQUENCE</scope>
</reference>